<accession>A0ABV0PGS5</accession>
<dbReference type="Proteomes" id="UP001476798">
    <property type="component" value="Unassembled WGS sequence"/>
</dbReference>
<proteinExistence type="predicted"/>
<reference evidence="1 2" key="1">
    <citation type="submission" date="2021-06" db="EMBL/GenBank/DDBJ databases">
        <authorList>
            <person name="Palmer J.M."/>
        </authorList>
    </citation>
    <scope>NUCLEOTIDE SEQUENCE [LARGE SCALE GENOMIC DNA]</scope>
    <source>
        <strain evidence="1 2">GA_2019</strain>
        <tissue evidence="1">Muscle</tissue>
    </source>
</reference>
<evidence type="ECO:0000313" key="1">
    <source>
        <dbReference type="EMBL" id="MEQ2182672.1"/>
    </source>
</evidence>
<sequence length="159" mass="17054">MFHQAHMLVICSEEELFVADALSSAEGKEEGRGGLASPVPWNILRTSPGVETKLRTVSPRSASLPPCWCRDASLFGGSLSASTIVLQDVHCVSVGKLALIVRTGVGLPGEINLIFAVKGIALELHTDSCCNPEAVILTLLRTADPIHEDYVAQWALFMN</sequence>
<evidence type="ECO:0000313" key="2">
    <source>
        <dbReference type="Proteomes" id="UP001476798"/>
    </source>
</evidence>
<protein>
    <submittedName>
        <fullName evidence="1">Uncharacterized protein</fullName>
    </submittedName>
</protein>
<organism evidence="1 2">
    <name type="scientific">Goodea atripinnis</name>
    <dbReference type="NCBI Taxonomy" id="208336"/>
    <lineage>
        <taxon>Eukaryota</taxon>
        <taxon>Metazoa</taxon>
        <taxon>Chordata</taxon>
        <taxon>Craniata</taxon>
        <taxon>Vertebrata</taxon>
        <taxon>Euteleostomi</taxon>
        <taxon>Actinopterygii</taxon>
        <taxon>Neopterygii</taxon>
        <taxon>Teleostei</taxon>
        <taxon>Neoteleostei</taxon>
        <taxon>Acanthomorphata</taxon>
        <taxon>Ovalentaria</taxon>
        <taxon>Atherinomorphae</taxon>
        <taxon>Cyprinodontiformes</taxon>
        <taxon>Goodeidae</taxon>
        <taxon>Goodea</taxon>
    </lineage>
</organism>
<name>A0ABV0PGS5_9TELE</name>
<comment type="caution">
    <text evidence="1">The sequence shown here is derived from an EMBL/GenBank/DDBJ whole genome shotgun (WGS) entry which is preliminary data.</text>
</comment>
<dbReference type="EMBL" id="JAHRIO010072755">
    <property type="protein sequence ID" value="MEQ2182672.1"/>
    <property type="molecule type" value="Genomic_DNA"/>
</dbReference>
<gene>
    <name evidence="1" type="ORF">GOODEAATRI_024648</name>
</gene>
<keyword evidence="2" id="KW-1185">Reference proteome</keyword>